<dbReference type="Proteomes" id="UP001196980">
    <property type="component" value="Unassembled WGS sequence"/>
</dbReference>
<evidence type="ECO:0000259" key="1">
    <source>
        <dbReference type="Pfam" id="PF22691"/>
    </source>
</evidence>
<dbReference type="RefSeq" id="WP_218253934.1">
    <property type="nucleotide sequence ID" value="NZ_JABXWD010000533.1"/>
</dbReference>
<proteinExistence type="predicted"/>
<evidence type="ECO:0000313" key="2">
    <source>
        <dbReference type="EMBL" id="MBV6343320.1"/>
    </source>
</evidence>
<keyword evidence="3" id="KW-1185">Reference proteome</keyword>
<feature type="domain" description="Thiolase C-terminal" evidence="1">
    <location>
        <begin position="1"/>
        <end position="84"/>
    </location>
</feature>
<dbReference type="Pfam" id="PF22691">
    <property type="entry name" value="Thiolase_C_1"/>
    <property type="match status" value="1"/>
</dbReference>
<dbReference type="InterPro" id="IPR055140">
    <property type="entry name" value="Thiolase_C_2"/>
</dbReference>
<accession>A0ABS6S385</accession>
<dbReference type="EMBL" id="JABXWD010000533">
    <property type="protein sequence ID" value="MBV6343320.1"/>
    <property type="molecule type" value="Genomic_DNA"/>
</dbReference>
<feature type="non-terminal residue" evidence="2">
    <location>
        <position position="1"/>
    </location>
</feature>
<comment type="caution">
    <text evidence="2">The sequence shown here is derived from an EMBL/GenBank/DDBJ whole genome shotgun (WGS) entry which is preliminary data.</text>
</comment>
<protein>
    <submittedName>
        <fullName evidence="2">Acetyl-CoA acetyltransferase</fullName>
    </submittedName>
</protein>
<evidence type="ECO:0000313" key="3">
    <source>
        <dbReference type="Proteomes" id="UP001196980"/>
    </source>
</evidence>
<name>A0ABS6S385_9BACT</name>
<dbReference type="PANTHER" id="PTHR42870:SF1">
    <property type="entry name" value="NON-SPECIFIC LIPID-TRANSFER PROTEIN-LIKE 2"/>
    <property type="match status" value="1"/>
</dbReference>
<sequence length="90" mass="9597">LEFSPRGKVRDDIEAGFFELTGGLPVQTDGGLKSFGHPIGASGLRMMYEVYKQLQGKCGERQLKNPRLGLTHNLGGFPASATVSCCIAGL</sequence>
<organism evidence="2 3">
    <name type="scientific">Candidatus Magnetobacterium casense</name>
    <dbReference type="NCBI Taxonomy" id="1455061"/>
    <lineage>
        <taxon>Bacteria</taxon>
        <taxon>Pseudomonadati</taxon>
        <taxon>Nitrospirota</taxon>
        <taxon>Thermodesulfovibrionia</taxon>
        <taxon>Thermodesulfovibrionales</taxon>
        <taxon>Candidatus Magnetobacteriaceae</taxon>
        <taxon>Candidatus Magnetobacterium</taxon>
    </lineage>
</organism>
<gene>
    <name evidence="2" type="ORF">HWQ67_17215</name>
</gene>
<reference evidence="2 3" key="1">
    <citation type="journal article" date="2020" name="J Geophys Res Biogeosci">
        <title>Magnetotaxis as an Adaptation to Enable Bacterial Shuttling of Microbial Sulfur and Sulfur Cycling Across Aquatic Oxic#Anoxic Interfaces.</title>
        <authorList>
            <person name="Li J."/>
            <person name="Liu P."/>
            <person name="Wang J."/>
            <person name="Roberts A.P."/>
            <person name="Pan Y."/>
        </authorList>
    </citation>
    <scope>NUCLEOTIDE SEQUENCE [LARGE SCALE GENOMIC DNA]</scope>
    <source>
        <strain evidence="2 3">MYR-1_YQ</strain>
    </source>
</reference>
<dbReference type="PANTHER" id="PTHR42870">
    <property type="entry name" value="ACETYL-COA C-ACETYLTRANSFERASE"/>
    <property type="match status" value="1"/>
</dbReference>